<feature type="non-terminal residue" evidence="2">
    <location>
        <position position="74"/>
    </location>
</feature>
<organism evidence="2 3">
    <name type="scientific">Diversispora eburnea</name>
    <dbReference type="NCBI Taxonomy" id="1213867"/>
    <lineage>
        <taxon>Eukaryota</taxon>
        <taxon>Fungi</taxon>
        <taxon>Fungi incertae sedis</taxon>
        <taxon>Mucoromycota</taxon>
        <taxon>Glomeromycotina</taxon>
        <taxon>Glomeromycetes</taxon>
        <taxon>Diversisporales</taxon>
        <taxon>Diversisporaceae</taxon>
        <taxon>Diversispora</taxon>
    </lineage>
</organism>
<keyword evidence="3" id="KW-1185">Reference proteome</keyword>
<feature type="non-terminal residue" evidence="2">
    <location>
        <position position="1"/>
    </location>
</feature>
<sequence>DLSIPKSHLPNIDQANVAKNSNASASDRATSFQLKAHVINEVDTVNKLTKKVRGEDDMYAIIERERREVEEAER</sequence>
<dbReference type="Proteomes" id="UP000789706">
    <property type="component" value="Unassembled WGS sequence"/>
</dbReference>
<proteinExistence type="predicted"/>
<protein>
    <submittedName>
        <fullName evidence="2">5095_t:CDS:1</fullName>
    </submittedName>
</protein>
<dbReference type="AlphaFoldDB" id="A0A9N9DF71"/>
<gene>
    <name evidence="2" type="ORF">DEBURN_LOCUS10895</name>
</gene>
<accession>A0A9N9DF71</accession>
<comment type="caution">
    <text evidence="2">The sequence shown here is derived from an EMBL/GenBank/DDBJ whole genome shotgun (WGS) entry which is preliminary data.</text>
</comment>
<feature type="region of interest" description="Disordered" evidence="1">
    <location>
        <begin position="1"/>
        <end position="26"/>
    </location>
</feature>
<feature type="compositionally biased region" description="Low complexity" evidence="1">
    <location>
        <begin position="15"/>
        <end position="26"/>
    </location>
</feature>
<reference evidence="2" key="1">
    <citation type="submission" date="2021-06" db="EMBL/GenBank/DDBJ databases">
        <authorList>
            <person name="Kallberg Y."/>
            <person name="Tangrot J."/>
            <person name="Rosling A."/>
        </authorList>
    </citation>
    <scope>NUCLEOTIDE SEQUENCE</scope>
    <source>
        <strain evidence="2">AZ414A</strain>
    </source>
</reference>
<evidence type="ECO:0000313" key="2">
    <source>
        <dbReference type="EMBL" id="CAG8634079.1"/>
    </source>
</evidence>
<dbReference type="EMBL" id="CAJVPK010004139">
    <property type="protein sequence ID" value="CAG8634079.1"/>
    <property type="molecule type" value="Genomic_DNA"/>
</dbReference>
<name>A0A9N9DF71_9GLOM</name>
<evidence type="ECO:0000256" key="1">
    <source>
        <dbReference type="SAM" id="MobiDB-lite"/>
    </source>
</evidence>
<evidence type="ECO:0000313" key="3">
    <source>
        <dbReference type="Proteomes" id="UP000789706"/>
    </source>
</evidence>